<dbReference type="Gene3D" id="3.20.20.210">
    <property type="match status" value="1"/>
</dbReference>
<evidence type="ECO:0000259" key="1">
    <source>
        <dbReference type="Pfam" id="PF01208"/>
    </source>
</evidence>
<proteinExistence type="predicted"/>
<dbReference type="Pfam" id="PF01208">
    <property type="entry name" value="URO-D"/>
    <property type="match status" value="1"/>
</dbReference>
<dbReference type="InterPro" id="IPR000257">
    <property type="entry name" value="Uroporphyrinogen_deCOase"/>
</dbReference>
<dbReference type="Proteomes" id="UP000063718">
    <property type="component" value="Unassembled WGS sequence"/>
</dbReference>
<name>A0A0S6UAW3_NEOTH</name>
<dbReference type="PANTHER" id="PTHR47099">
    <property type="entry name" value="METHYLCOBAMIDE:COM METHYLTRANSFERASE MTBA"/>
    <property type="match status" value="1"/>
</dbReference>
<dbReference type="EMBL" id="DF238840">
    <property type="protein sequence ID" value="GAF25325.1"/>
    <property type="molecule type" value="Genomic_DNA"/>
</dbReference>
<protein>
    <submittedName>
        <fullName evidence="2">Uroporphyrinogen-III decarboxylase</fullName>
    </submittedName>
</protein>
<dbReference type="GO" id="GO:0006779">
    <property type="term" value="P:porphyrin-containing compound biosynthetic process"/>
    <property type="evidence" value="ECO:0007669"/>
    <property type="project" value="InterPro"/>
</dbReference>
<dbReference type="SUPFAM" id="SSF51726">
    <property type="entry name" value="UROD/MetE-like"/>
    <property type="match status" value="1"/>
</dbReference>
<accession>A0A0S6UAW3</accession>
<evidence type="ECO:0000313" key="2">
    <source>
        <dbReference type="EMBL" id="GAF25325.1"/>
    </source>
</evidence>
<feature type="domain" description="Uroporphyrinogen decarboxylase (URO-D)" evidence="1">
    <location>
        <begin position="81"/>
        <end position="320"/>
    </location>
</feature>
<organism evidence="2">
    <name type="scientific">Moorella thermoacetica Y72</name>
    <dbReference type="NCBI Taxonomy" id="1325331"/>
    <lineage>
        <taxon>Bacteria</taxon>
        <taxon>Bacillati</taxon>
        <taxon>Bacillota</taxon>
        <taxon>Clostridia</taxon>
        <taxon>Neomoorellales</taxon>
        <taxon>Neomoorellaceae</taxon>
        <taxon>Neomoorella</taxon>
    </lineage>
</organism>
<gene>
    <name evidence="2" type="ORF">MTY_0657</name>
</gene>
<dbReference type="InterPro" id="IPR038071">
    <property type="entry name" value="UROD/MetE-like_sf"/>
</dbReference>
<dbReference type="AlphaFoldDB" id="A0A0S6UAW3"/>
<dbReference type="InterPro" id="IPR052024">
    <property type="entry name" value="Methanogen_methyltrans"/>
</dbReference>
<reference evidence="2" key="1">
    <citation type="journal article" date="2014" name="Gene">
        <title>Genome-guided analysis of transformation efficiency and carbon dioxide assimilation by Moorella thermoacetica Y72.</title>
        <authorList>
            <person name="Tsukahara K."/>
            <person name="Kita A."/>
            <person name="Nakashimada Y."/>
            <person name="Hoshino T."/>
            <person name="Murakami K."/>
        </authorList>
    </citation>
    <scope>NUCLEOTIDE SEQUENCE [LARGE SCALE GENOMIC DNA]</scope>
    <source>
        <strain evidence="2">Y72</strain>
    </source>
</reference>
<dbReference type="GO" id="GO:0004853">
    <property type="term" value="F:uroporphyrinogen decarboxylase activity"/>
    <property type="evidence" value="ECO:0007669"/>
    <property type="project" value="InterPro"/>
</dbReference>
<dbReference type="RefSeq" id="WP_025773335.1">
    <property type="nucleotide sequence ID" value="NZ_DF238840.1"/>
</dbReference>
<dbReference type="PANTHER" id="PTHR47099:SF1">
    <property type="entry name" value="METHYLCOBAMIDE:COM METHYLTRANSFERASE MTBA"/>
    <property type="match status" value="1"/>
</dbReference>
<sequence length="324" mass="36818">MLRKERLLTALKHQQPDRVPFVDYVDAEIREVFAGKKDYQQWEVAQALNMDGVFYEILPPVFAHIKNVGGRKMISEGLIKTPDDITKLQEYLPDPSKASFYDEAKKFLDENGPSGLALIARQRMGAAPTILSLGVETFSYLLFDNPMVIENTLEIYCNWSIEVINHLSRLGFDVFWFYDDIAFNSAPFFSPQTFKQIFLPRLKRVAECVQLPWVFHSDGNLLPILDDLLSLGMNALHPIQPEAMDIEEVAELYGESVCIIGNIDVNLLCTGTPEQVEELVKFRIEKLRHNKGGYILSSSNSIPGFCKPENALAIGRAIERYGYY</sequence>